<feature type="compositionally biased region" description="Basic and acidic residues" evidence="1">
    <location>
        <begin position="18"/>
        <end position="41"/>
    </location>
</feature>
<dbReference type="InterPro" id="IPR021462">
    <property type="entry name" value="DUF3114"/>
</dbReference>
<dbReference type="AlphaFoldDB" id="A0A346NBB0"/>
<gene>
    <name evidence="2" type="ORF">DDV21_004040</name>
</gene>
<protein>
    <submittedName>
        <fullName evidence="2">DUF3114 domain-containing protein</fullName>
    </submittedName>
</protein>
<evidence type="ECO:0000313" key="2">
    <source>
        <dbReference type="EMBL" id="AXQ78305.1"/>
    </source>
</evidence>
<dbReference type="KEGG" id="schj:DDV21_004040"/>
<feature type="region of interest" description="Disordered" evidence="1">
    <location>
        <begin position="1"/>
        <end position="71"/>
    </location>
</feature>
<dbReference type="Proteomes" id="UP000246115">
    <property type="component" value="Chromosome"/>
</dbReference>
<evidence type="ECO:0000313" key="3">
    <source>
        <dbReference type="Proteomes" id="UP000246115"/>
    </source>
</evidence>
<feature type="compositionally biased region" description="Basic and acidic residues" evidence="1">
    <location>
        <begin position="51"/>
        <end position="71"/>
    </location>
</feature>
<dbReference type="EMBL" id="CP031733">
    <property type="protein sequence ID" value="AXQ78305.1"/>
    <property type="molecule type" value="Genomic_DNA"/>
</dbReference>
<organism evidence="2 3">
    <name type="scientific">Streptococcus chenjunshii</name>
    <dbReference type="NCBI Taxonomy" id="2173853"/>
    <lineage>
        <taxon>Bacteria</taxon>
        <taxon>Bacillati</taxon>
        <taxon>Bacillota</taxon>
        <taxon>Bacilli</taxon>
        <taxon>Lactobacillales</taxon>
        <taxon>Streptococcaceae</taxon>
        <taxon>Streptococcus</taxon>
    </lineage>
</organism>
<reference evidence="3" key="1">
    <citation type="submission" date="2018-08" db="EMBL/GenBank/DDBJ databases">
        <title>Streptococcus chenjunshii sp. nov., isolated from stools sample of the Tibetan antelope in the Qinghai-Tibet plateau, China.</title>
        <authorList>
            <person name="Tian Z."/>
        </authorList>
    </citation>
    <scope>NUCLEOTIDE SEQUENCE [LARGE SCALE GENOMIC DNA]</scope>
    <source>
        <strain evidence="3">Z15</strain>
    </source>
</reference>
<feature type="compositionally biased region" description="Polar residues" evidence="1">
    <location>
        <begin position="7"/>
        <end position="17"/>
    </location>
</feature>
<dbReference type="Pfam" id="PF11311">
    <property type="entry name" value="DUF3114"/>
    <property type="match status" value="1"/>
</dbReference>
<name>A0A346NBB0_9STRE</name>
<sequence length="71" mass="8126">MWRVDGNSVNYAENSDGTYHDKVDADPVSEYDPKVRKEVGKEWNNPSTNSKSKDYFDVKGSENRANKRLGE</sequence>
<proteinExistence type="predicted"/>
<accession>A0A346NBB0</accession>
<evidence type="ECO:0000256" key="1">
    <source>
        <dbReference type="SAM" id="MobiDB-lite"/>
    </source>
</evidence>